<evidence type="ECO:0000313" key="3">
    <source>
        <dbReference type="Proteomes" id="UP001164746"/>
    </source>
</evidence>
<keyword evidence="1" id="KW-1133">Transmembrane helix</keyword>
<evidence type="ECO:0000256" key="1">
    <source>
        <dbReference type="SAM" id="Phobius"/>
    </source>
</evidence>
<dbReference type="EMBL" id="CP111017">
    <property type="protein sequence ID" value="WAR08617.1"/>
    <property type="molecule type" value="Genomic_DNA"/>
</dbReference>
<sequence>MSPNLTLFVNDVIRVMMKLPSCCLLTSTMTLLFISVISLAIPCTADGSGTTTQKPKTETDQPFLQSSMFIGLAAGVGGFLAFMVLCCIVWKCFCGGETDFQRHSFTREIARCERMLTDAIGAKKFFGGYEDEIS</sequence>
<protein>
    <recommendedName>
        <fullName evidence="4">Transmembrane protein</fullName>
    </recommendedName>
</protein>
<feature type="transmembrane region" description="Helical" evidence="1">
    <location>
        <begin position="69"/>
        <end position="93"/>
    </location>
</feature>
<dbReference type="Proteomes" id="UP001164746">
    <property type="component" value="Chromosome 6"/>
</dbReference>
<keyword evidence="1" id="KW-0812">Transmembrane</keyword>
<reference evidence="2" key="1">
    <citation type="submission" date="2022-11" db="EMBL/GenBank/DDBJ databases">
        <title>Centuries of genome instability and evolution in soft-shell clam transmissible cancer (bioRxiv).</title>
        <authorList>
            <person name="Hart S.F.M."/>
            <person name="Yonemitsu M.A."/>
            <person name="Giersch R.M."/>
            <person name="Beal B.F."/>
            <person name="Arriagada G."/>
            <person name="Davis B.W."/>
            <person name="Ostrander E.A."/>
            <person name="Goff S.P."/>
            <person name="Metzger M.J."/>
        </authorList>
    </citation>
    <scope>NUCLEOTIDE SEQUENCE</scope>
    <source>
        <strain evidence="2">MELC-2E11</strain>
        <tissue evidence="2">Siphon/mantle</tissue>
    </source>
</reference>
<accession>A0ABY7EF21</accession>
<name>A0ABY7EF21_MYAAR</name>
<evidence type="ECO:0008006" key="4">
    <source>
        <dbReference type="Google" id="ProtNLM"/>
    </source>
</evidence>
<gene>
    <name evidence="2" type="ORF">MAR_018575</name>
</gene>
<keyword evidence="3" id="KW-1185">Reference proteome</keyword>
<proteinExistence type="predicted"/>
<evidence type="ECO:0000313" key="2">
    <source>
        <dbReference type="EMBL" id="WAR08617.1"/>
    </source>
</evidence>
<organism evidence="2 3">
    <name type="scientific">Mya arenaria</name>
    <name type="common">Soft-shell clam</name>
    <dbReference type="NCBI Taxonomy" id="6604"/>
    <lineage>
        <taxon>Eukaryota</taxon>
        <taxon>Metazoa</taxon>
        <taxon>Spiralia</taxon>
        <taxon>Lophotrochozoa</taxon>
        <taxon>Mollusca</taxon>
        <taxon>Bivalvia</taxon>
        <taxon>Autobranchia</taxon>
        <taxon>Heteroconchia</taxon>
        <taxon>Euheterodonta</taxon>
        <taxon>Imparidentia</taxon>
        <taxon>Neoheterodontei</taxon>
        <taxon>Myida</taxon>
        <taxon>Myoidea</taxon>
        <taxon>Myidae</taxon>
        <taxon>Mya</taxon>
    </lineage>
</organism>
<keyword evidence="1" id="KW-0472">Membrane</keyword>